<gene>
    <name evidence="2" type="ORF">A4U43_C01F22140</name>
</gene>
<feature type="region of interest" description="Disordered" evidence="1">
    <location>
        <begin position="34"/>
        <end position="55"/>
    </location>
</feature>
<protein>
    <submittedName>
        <fullName evidence="2">Uncharacterized protein</fullName>
    </submittedName>
</protein>
<feature type="compositionally biased region" description="Polar residues" evidence="1">
    <location>
        <begin position="39"/>
        <end position="50"/>
    </location>
</feature>
<feature type="region of interest" description="Disordered" evidence="1">
    <location>
        <begin position="82"/>
        <end position="114"/>
    </location>
</feature>
<dbReference type="Gramene" id="ONK80820">
    <property type="protein sequence ID" value="ONK80820"/>
    <property type="gene ID" value="A4U43_C01F22140"/>
</dbReference>
<evidence type="ECO:0000313" key="3">
    <source>
        <dbReference type="Proteomes" id="UP000243459"/>
    </source>
</evidence>
<dbReference type="EMBL" id="CM007381">
    <property type="protein sequence ID" value="ONK80820.1"/>
    <property type="molecule type" value="Genomic_DNA"/>
</dbReference>
<evidence type="ECO:0000313" key="2">
    <source>
        <dbReference type="EMBL" id="ONK80820.1"/>
    </source>
</evidence>
<organism evidence="2 3">
    <name type="scientific">Asparagus officinalis</name>
    <name type="common">Garden asparagus</name>
    <dbReference type="NCBI Taxonomy" id="4686"/>
    <lineage>
        <taxon>Eukaryota</taxon>
        <taxon>Viridiplantae</taxon>
        <taxon>Streptophyta</taxon>
        <taxon>Embryophyta</taxon>
        <taxon>Tracheophyta</taxon>
        <taxon>Spermatophyta</taxon>
        <taxon>Magnoliopsida</taxon>
        <taxon>Liliopsida</taxon>
        <taxon>Asparagales</taxon>
        <taxon>Asparagaceae</taxon>
        <taxon>Asparagoideae</taxon>
        <taxon>Asparagus</taxon>
    </lineage>
</organism>
<reference evidence="3" key="1">
    <citation type="journal article" date="2017" name="Nat. Commun.">
        <title>The asparagus genome sheds light on the origin and evolution of a young Y chromosome.</title>
        <authorList>
            <person name="Harkess A."/>
            <person name="Zhou J."/>
            <person name="Xu C."/>
            <person name="Bowers J.E."/>
            <person name="Van der Hulst R."/>
            <person name="Ayyampalayam S."/>
            <person name="Mercati F."/>
            <person name="Riccardi P."/>
            <person name="McKain M.R."/>
            <person name="Kakrana A."/>
            <person name="Tang H."/>
            <person name="Ray J."/>
            <person name="Groenendijk J."/>
            <person name="Arikit S."/>
            <person name="Mathioni S.M."/>
            <person name="Nakano M."/>
            <person name="Shan H."/>
            <person name="Telgmann-Rauber A."/>
            <person name="Kanno A."/>
            <person name="Yue Z."/>
            <person name="Chen H."/>
            <person name="Li W."/>
            <person name="Chen Y."/>
            <person name="Xu X."/>
            <person name="Zhang Y."/>
            <person name="Luo S."/>
            <person name="Chen H."/>
            <person name="Gao J."/>
            <person name="Mao Z."/>
            <person name="Pires J.C."/>
            <person name="Luo M."/>
            <person name="Kudrna D."/>
            <person name="Wing R.A."/>
            <person name="Meyers B.C."/>
            <person name="Yi K."/>
            <person name="Kong H."/>
            <person name="Lavrijsen P."/>
            <person name="Sunseri F."/>
            <person name="Falavigna A."/>
            <person name="Ye Y."/>
            <person name="Leebens-Mack J.H."/>
            <person name="Chen G."/>
        </authorList>
    </citation>
    <scope>NUCLEOTIDE SEQUENCE [LARGE SCALE GENOMIC DNA]</scope>
    <source>
        <strain evidence="3">cv. DH0086</strain>
    </source>
</reference>
<sequence>MPTERKRTGRARGKHVPLEWRQLVEDSGLCRREHEESTCRWSGGSSSRTPGSAADKKLRRFVWRSPTQSMVRLEGAREEKVVDSRGRGRRRMRAFGRTSSEGGRPRGTMGSGGG</sequence>
<keyword evidence="3" id="KW-1185">Reference proteome</keyword>
<proteinExistence type="predicted"/>
<dbReference type="AlphaFoldDB" id="A0A5P1FVL1"/>
<dbReference type="Proteomes" id="UP000243459">
    <property type="component" value="Chromosome 1"/>
</dbReference>
<accession>A0A5P1FVL1</accession>
<name>A0A5P1FVL1_ASPOF</name>
<evidence type="ECO:0000256" key="1">
    <source>
        <dbReference type="SAM" id="MobiDB-lite"/>
    </source>
</evidence>